<dbReference type="EMBL" id="JAHOPC010000010">
    <property type="protein sequence ID" value="MBU8867781.1"/>
    <property type="molecule type" value="Genomic_DNA"/>
</dbReference>
<feature type="region of interest" description="Disordered" evidence="1">
    <location>
        <begin position="25"/>
        <end position="47"/>
    </location>
</feature>
<evidence type="ECO:0000313" key="2">
    <source>
        <dbReference type="EMBL" id="MBU8867781.1"/>
    </source>
</evidence>
<proteinExistence type="predicted"/>
<accession>A0ABS6I7S9</accession>
<dbReference type="Proteomes" id="UP000824166">
    <property type="component" value="Unassembled WGS sequence"/>
</dbReference>
<evidence type="ECO:0000256" key="1">
    <source>
        <dbReference type="SAM" id="MobiDB-lite"/>
    </source>
</evidence>
<name>A0ABS6I7S9_9MICC</name>
<organism evidence="2 3">
    <name type="scientific">Paenarthrobacter aromaticivorans</name>
    <dbReference type="NCBI Taxonomy" id="2849150"/>
    <lineage>
        <taxon>Bacteria</taxon>
        <taxon>Bacillati</taxon>
        <taxon>Actinomycetota</taxon>
        <taxon>Actinomycetes</taxon>
        <taxon>Micrococcales</taxon>
        <taxon>Micrococcaceae</taxon>
        <taxon>Paenarthrobacter</taxon>
    </lineage>
</organism>
<dbReference type="RefSeq" id="WP_216925902.1">
    <property type="nucleotide sequence ID" value="NZ_JAHOPC010000010.1"/>
</dbReference>
<comment type="caution">
    <text evidence="2">The sequence shown here is derived from an EMBL/GenBank/DDBJ whole genome shotgun (WGS) entry which is preliminary data.</text>
</comment>
<gene>
    <name evidence="2" type="ORF">KSW38_15945</name>
</gene>
<evidence type="ECO:0000313" key="3">
    <source>
        <dbReference type="Proteomes" id="UP000824166"/>
    </source>
</evidence>
<protein>
    <recommendedName>
        <fullName evidence="4">HTH tetR-type domain-containing protein</fullName>
    </recommendedName>
</protein>
<reference evidence="2 3" key="1">
    <citation type="submission" date="2021-06" db="EMBL/GenBank/DDBJ databases">
        <authorList>
            <person name="Jeong J.W."/>
        </authorList>
    </citation>
    <scope>NUCLEOTIDE SEQUENCE [LARGE SCALE GENOMIC DNA]</scope>
    <source>
        <strain evidence="2 3">MMS21-TAE1-1</strain>
    </source>
</reference>
<sequence>MRLASYKPLAGNDGALTTPRDIRTFGGTPSVPRPHMAATNNNPIRGRGKADMEMSQFDVAGLGPGNYPDFRAAASPMLTASSEMRLYLEKFNWSCLSDEGCQLLETFVSEACTKSYRSLSVRSLAHQLGVRPSILLRRFPGGVDEIATEAFRWHFYKFASAVLQAIEHAADAETYWRSLVRVHLERQLAAPEHDLWDVLIAADRVAGFLPPQMLVEYFEGYGLYERMYAAAAFELGYRFDDVGKFVKVVVKVLSAAGEWCTWNGKQDAMNSCVTQGVAITRALMSVDLGLNSR</sequence>
<evidence type="ECO:0008006" key="4">
    <source>
        <dbReference type="Google" id="ProtNLM"/>
    </source>
</evidence>
<keyword evidence="3" id="KW-1185">Reference proteome</keyword>